<keyword evidence="2" id="KW-1185">Reference proteome</keyword>
<evidence type="ECO:0008006" key="3">
    <source>
        <dbReference type="Google" id="ProtNLM"/>
    </source>
</evidence>
<protein>
    <recommendedName>
        <fullName evidence="3">Retrovirus-related Pol polyprotein from transposon TNT 1-94</fullName>
    </recommendedName>
</protein>
<reference evidence="1 2" key="1">
    <citation type="submission" date="2023-02" db="EMBL/GenBank/DDBJ databases">
        <title>LHISI_Scaffold_Assembly.</title>
        <authorList>
            <person name="Stuart O.P."/>
            <person name="Cleave R."/>
            <person name="Magrath M.J.L."/>
            <person name="Mikheyev A.S."/>
        </authorList>
    </citation>
    <scope>NUCLEOTIDE SEQUENCE [LARGE SCALE GENOMIC DNA]</scope>
    <source>
        <strain evidence="1">Daus_M_001</strain>
        <tissue evidence="1">Leg muscle</tissue>
    </source>
</reference>
<sequence length="92" mass="10432">MLIRDLKETDSKMDENDKVCHLLLTMPSSYDTIVTSLETITDTLTITFVKSRILDAELKSELQIDDVLAMVSWGTSFQIARAGTRLHVEDKE</sequence>
<organism evidence="1 2">
    <name type="scientific">Dryococelus australis</name>
    <dbReference type="NCBI Taxonomy" id="614101"/>
    <lineage>
        <taxon>Eukaryota</taxon>
        <taxon>Metazoa</taxon>
        <taxon>Ecdysozoa</taxon>
        <taxon>Arthropoda</taxon>
        <taxon>Hexapoda</taxon>
        <taxon>Insecta</taxon>
        <taxon>Pterygota</taxon>
        <taxon>Neoptera</taxon>
        <taxon>Polyneoptera</taxon>
        <taxon>Phasmatodea</taxon>
        <taxon>Verophasmatodea</taxon>
        <taxon>Anareolatae</taxon>
        <taxon>Phasmatidae</taxon>
        <taxon>Eurycanthinae</taxon>
        <taxon>Dryococelus</taxon>
    </lineage>
</organism>
<dbReference type="Pfam" id="PF14223">
    <property type="entry name" value="Retrotran_gag_2"/>
    <property type="match status" value="1"/>
</dbReference>
<comment type="caution">
    <text evidence="1">The sequence shown here is derived from an EMBL/GenBank/DDBJ whole genome shotgun (WGS) entry which is preliminary data.</text>
</comment>
<name>A0ABQ9I8N9_9NEOP</name>
<evidence type="ECO:0000313" key="1">
    <source>
        <dbReference type="EMBL" id="KAJ8893023.1"/>
    </source>
</evidence>
<proteinExistence type="predicted"/>
<dbReference type="Proteomes" id="UP001159363">
    <property type="component" value="Chromosome 2"/>
</dbReference>
<evidence type="ECO:0000313" key="2">
    <source>
        <dbReference type="Proteomes" id="UP001159363"/>
    </source>
</evidence>
<dbReference type="EMBL" id="JARBHB010000002">
    <property type="protein sequence ID" value="KAJ8893023.1"/>
    <property type="molecule type" value="Genomic_DNA"/>
</dbReference>
<gene>
    <name evidence="1" type="ORF">PR048_005604</name>
</gene>
<accession>A0ABQ9I8N9</accession>